<protein>
    <submittedName>
        <fullName evidence="1">Uncharacterized protein</fullName>
    </submittedName>
</protein>
<organism evidence="1 2">
    <name type="scientific">Brenneria goodwinii</name>
    <dbReference type="NCBI Taxonomy" id="1109412"/>
    <lineage>
        <taxon>Bacteria</taxon>
        <taxon>Pseudomonadati</taxon>
        <taxon>Pseudomonadota</taxon>
        <taxon>Gammaproteobacteria</taxon>
        <taxon>Enterobacterales</taxon>
        <taxon>Pectobacteriaceae</taxon>
        <taxon>Brenneria</taxon>
    </lineage>
</organism>
<reference evidence="2" key="1">
    <citation type="submission" date="2015-01" db="EMBL/GenBank/DDBJ databases">
        <authorList>
            <person name="Paterson Steve"/>
        </authorList>
    </citation>
    <scope>NUCLEOTIDE SEQUENCE [LARGE SCALE GENOMIC DNA]</scope>
    <source>
        <strain evidence="2">OBR1</strain>
    </source>
</reference>
<keyword evidence="2" id="KW-1185">Reference proteome</keyword>
<evidence type="ECO:0000313" key="1">
    <source>
        <dbReference type="EMBL" id="CPR18394.1"/>
    </source>
</evidence>
<sequence length="49" mass="5430">MGKKVTLIHNYLSDNSTMGIYCGHLAGIMQTRSVGVIIATDAGETRYWR</sequence>
<dbReference type="Proteomes" id="UP000044377">
    <property type="component" value="Unassembled WGS sequence"/>
</dbReference>
<gene>
    <name evidence="1" type="ORF">BN1221_03185</name>
</gene>
<evidence type="ECO:0000313" key="2">
    <source>
        <dbReference type="Proteomes" id="UP000044377"/>
    </source>
</evidence>
<accession>A0A0G4JXQ4</accession>
<name>A0A0G4JXQ4_9GAMM</name>
<dbReference type="AlphaFoldDB" id="A0A0G4JXQ4"/>
<dbReference type="EMBL" id="CGIG01000001">
    <property type="protein sequence ID" value="CPR18394.1"/>
    <property type="molecule type" value="Genomic_DNA"/>
</dbReference>
<proteinExistence type="predicted"/>